<name>A0A1S0U1B6_LOALO</name>
<dbReference type="KEGG" id="loa:LOAG_04937"/>
<dbReference type="GeneID" id="9942339"/>
<protein>
    <submittedName>
        <fullName evidence="1">Uncharacterized protein</fullName>
    </submittedName>
</protein>
<evidence type="ECO:0000313" key="1">
    <source>
        <dbReference type="EMBL" id="EFO23551.1"/>
    </source>
</evidence>
<dbReference type="EMBL" id="JH712080">
    <property type="protein sequence ID" value="EFO23551.1"/>
    <property type="molecule type" value="Genomic_DNA"/>
</dbReference>
<dbReference type="CTD" id="9942339"/>
<proteinExistence type="predicted"/>
<reference evidence="1" key="1">
    <citation type="submission" date="2012-04" db="EMBL/GenBank/DDBJ databases">
        <title>The Genome Sequence of Loa loa.</title>
        <authorList>
            <consortium name="The Broad Institute Genome Sequencing Platform"/>
            <consortium name="Broad Institute Genome Sequencing Center for Infectious Disease"/>
            <person name="Nutman T.B."/>
            <person name="Fink D.L."/>
            <person name="Russ C."/>
            <person name="Young S."/>
            <person name="Zeng Q."/>
            <person name="Gargeya S."/>
            <person name="Alvarado L."/>
            <person name="Berlin A."/>
            <person name="Chapman S.B."/>
            <person name="Chen Z."/>
            <person name="Freedman E."/>
            <person name="Gellesch M."/>
            <person name="Goldberg J."/>
            <person name="Griggs A."/>
            <person name="Gujja S."/>
            <person name="Heilman E.R."/>
            <person name="Heiman D."/>
            <person name="Howarth C."/>
            <person name="Mehta T."/>
            <person name="Neiman D."/>
            <person name="Pearson M."/>
            <person name="Roberts A."/>
            <person name="Saif S."/>
            <person name="Shea T."/>
            <person name="Shenoy N."/>
            <person name="Sisk P."/>
            <person name="Stolte C."/>
            <person name="Sykes S."/>
            <person name="White J."/>
            <person name="Yandava C."/>
            <person name="Haas B."/>
            <person name="Henn M.R."/>
            <person name="Nusbaum C."/>
            <person name="Birren B."/>
        </authorList>
    </citation>
    <scope>NUCLEOTIDE SEQUENCE [LARGE SCALE GENOMIC DNA]</scope>
</reference>
<gene>
    <name evidence="1" type="ORF">LOAG_04937</name>
</gene>
<sequence length="132" mass="15781">MGCSTQLSAPSTVSELYSESSKIIQTSPSYEFSYEKPEFEIYLLRTSHPFQFLELIDFQNSFGYAKYFYEELQRNEFTSLRFVRCHITFSVPVQIRQFVIHEEINRYPMWGLTACGNNFEFTKSWKFKIMRD</sequence>
<dbReference type="AlphaFoldDB" id="A0A1S0U1B6"/>
<accession>A0A1S0U1B6</accession>
<organism evidence="1">
    <name type="scientific">Loa loa</name>
    <name type="common">Eye worm</name>
    <name type="synonym">Filaria loa</name>
    <dbReference type="NCBI Taxonomy" id="7209"/>
    <lineage>
        <taxon>Eukaryota</taxon>
        <taxon>Metazoa</taxon>
        <taxon>Ecdysozoa</taxon>
        <taxon>Nematoda</taxon>
        <taxon>Chromadorea</taxon>
        <taxon>Rhabditida</taxon>
        <taxon>Spirurina</taxon>
        <taxon>Spiruromorpha</taxon>
        <taxon>Filarioidea</taxon>
        <taxon>Onchocercidae</taxon>
        <taxon>Loa</taxon>
    </lineage>
</organism>
<dbReference type="RefSeq" id="XP_003140522.1">
    <property type="nucleotide sequence ID" value="XM_003140474.1"/>
</dbReference>
<dbReference type="InParanoid" id="A0A1S0U1B6"/>